<protein>
    <recommendedName>
        <fullName evidence="4">Legumain</fullName>
    </recommendedName>
</protein>
<proteinExistence type="inferred from homology"/>
<dbReference type="PANTHER" id="PTHR12000:SF42">
    <property type="entry name" value="LEGUMAIN"/>
    <property type="match status" value="1"/>
</dbReference>
<dbReference type="InterPro" id="IPR046427">
    <property type="entry name" value="Legumain_prodom_sf"/>
</dbReference>
<dbReference type="Gene3D" id="3.40.50.1460">
    <property type="match status" value="2"/>
</dbReference>
<dbReference type="EMBL" id="KL597136">
    <property type="protein sequence ID" value="KER19802.1"/>
    <property type="molecule type" value="Genomic_DNA"/>
</dbReference>
<evidence type="ECO:0000256" key="1">
    <source>
        <dbReference type="ARBA" id="ARBA00009941"/>
    </source>
</evidence>
<dbReference type="CDD" id="cd21115">
    <property type="entry name" value="legumain_C"/>
    <property type="match status" value="1"/>
</dbReference>
<dbReference type="AlphaFoldDB" id="A0A074Z2R3"/>
<evidence type="ECO:0000313" key="3">
    <source>
        <dbReference type="Proteomes" id="UP000054324"/>
    </source>
</evidence>
<keyword evidence="3" id="KW-1185">Reference proteome</keyword>
<organism evidence="2 3">
    <name type="scientific">Opisthorchis viverrini</name>
    <name type="common">Southeast Asian liver fluke</name>
    <dbReference type="NCBI Taxonomy" id="6198"/>
    <lineage>
        <taxon>Eukaryota</taxon>
        <taxon>Metazoa</taxon>
        <taxon>Spiralia</taxon>
        <taxon>Lophotrochozoa</taxon>
        <taxon>Platyhelminthes</taxon>
        <taxon>Trematoda</taxon>
        <taxon>Digenea</taxon>
        <taxon>Opisthorchiida</taxon>
        <taxon>Opisthorchiata</taxon>
        <taxon>Opisthorchiidae</taxon>
        <taxon>Opisthorchis</taxon>
    </lineage>
</organism>
<dbReference type="Proteomes" id="UP000054324">
    <property type="component" value="Unassembled WGS sequence"/>
</dbReference>
<dbReference type="GO" id="GO:0006624">
    <property type="term" value="P:vacuolar protein processing"/>
    <property type="evidence" value="ECO:0007669"/>
    <property type="project" value="TreeGrafter"/>
</dbReference>
<dbReference type="InterPro" id="IPR048501">
    <property type="entry name" value="Legum_prodom"/>
</dbReference>
<dbReference type="OrthoDB" id="192611at2759"/>
<name>A0A074Z2R3_OPIVI</name>
<sequence length="478" mass="54268">MHPNTVLVTDTPPSMDDLTHCACLLHIPFLNLSVVLNSHVICVLIQADVYHAYKVVRANKVPAENIITFAYDDIANNPKNPFKGKVFHEYQHEDVYNGVVIDYRGKDVTRDNFVKVLKGDDKLEANQKKVLKRVFSCAFLCLRAPAHKLLLKTTLYFLPDNGGPNDNVFVFYSGHGGTSHIYFLNKGISLVNFAHEKFSSCLATAVRHGVERYPRLHAFKTNVQQIGAIRGYLQIGLYISRRSSFKYGYSPLSLSPTRSQKDTNKRTLEQQYEEVKKSTVFSHVMKYGEMAMGSLPVGKFHGHYDLLIHRNGGGIAPNSADRKPSCKAHLFSKSRRMMQAATEGEHEIAWQRLHKNPIRKDAQEICNRLCTTSHKYSSRFFQLGLVLRDTFRDIVVDVTTHHKPTLKSLSKRDELMCFKEVFDQFRTHCLTIQQATEILVSICLQVPEVAQHTTHLMELCKAGYEVGTLIDSVHNVCS</sequence>
<comment type="similarity">
    <text evidence="1">Belongs to the peptidase C13 family.</text>
</comment>
<accession>A0A074Z2R3</accession>
<dbReference type="RefSeq" id="XP_009176451.1">
    <property type="nucleotide sequence ID" value="XM_009178187.1"/>
</dbReference>
<evidence type="ECO:0008006" key="4">
    <source>
        <dbReference type="Google" id="ProtNLM"/>
    </source>
</evidence>
<dbReference type="CTD" id="20325679"/>
<dbReference type="GO" id="GO:0051603">
    <property type="term" value="P:proteolysis involved in protein catabolic process"/>
    <property type="evidence" value="ECO:0007669"/>
    <property type="project" value="TreeGrafter"/>
</dbReference>
<dbReference type="InterPro" id="IPR001096">
    <property type="entry name" value="Peptidase_C13"/>
</dbReference>
<dbReference type="KEGG" id="ovi:T265_11511"/>
<evidence type="ECO:0000313" key="2">
    <source>
        <dbReference type="EMBL" id="KER19802.1"/>
    </source>
</evidence>
<dbReference type="PANTHER" id="PTHR12000">
    <property type="entry name" value="HEMOGLOBINASE FAMILY MEMBER"/>
    <property type="match status" value="1"/>
</dbReference>
<dbReference type="Gene3D" id="1.10.132.130">
    <property type="match status" value="1"/>
</dbReference>
<gene>
    <name evidence="2" type="ORF">T265_11511</name>
</gene>
<dbReference type="GO" id="GO:0005773">
    <property type="term" value="C:vacuole"/>
    <property type="evidence" value="ECO:0007669"/>
    <property type="project" value="GOC"/>
</dbReference>
<reference evidence="2 3" key="1">
    <citation type="submission" date="2013-11" db="EMBL/GenBank/DDBJ databases">
        <title>Opisthorchis viverrini - life in the bile duct.</title>
        <authorList>
            <person name="Young N.D."/>
            <person name="Nagarajan N."/>
            <person name="Lin S.J."/>
            <person name="Korhonen P.K."/>
            <person name="Jex A.R."/>
            <person name="Hall R.S."/>
            <person name="Safavi-Hemami H."/>
            <person name="Kaewkong W."/>
            <person name="Bertrand D."/>
            <person name="Gao S."/>
            <person name="Seet Q."/>
            <person name="Wongkham S."/>
            <person name="Teh B.T."/>
            <person name="Wongkham C."/>
            <person name="Intapan P.M."/>
            <person name="Maleewong W."/>
            <person name="Yang X."/>
            <person name="Hu M."/>
            <person name="Wang Z."/>
            <person name="Hofmann A."/>
            <person name="Sternberg P.W."/>
            <person name="Tan P."/>
            <person name="Wang J."/>
            <person name="Gasser R.B."/>
        </authorList>
    </citation>
    <scope>NUCLEOTIDE SEQUENCE [LARGE SCALE GENOMIC DNA]</scope>
</reference>
<dbReference type="PIRSF" id="PIRSF019663">
    <property type="entry name" value="Legumain"/>
    <property type="match status" value="1"/>
</dbReference>
<dbReference type="GO" id="GO:0004197">
    <property type="term" value="F:cysteine-type endopeptidase activity"/>
    <property type="evidence" value="ECO:0007669"/>
    <property type="project" value="TreeGrafter"/>
</dbReference>
<dbReference type="PRINTS" id="PR00776">
    <property type="entry name" value="HEMOGLOBNASE"/>
</dbReference>
<dbReference type="Pfam" id="PF01650">
    <property type="entry name" value="Peptidase_C13"/>
    <property type="match status" value="2"/>
</dbReference>
<dbReference type="GeneID" id="20325679"/>